<dbReference type="Gene3D" id="3.20.20.190">
    <property type="entry name" value="Phosphatidylinositol (PI) phosphodiesterase"/>
    <property type="match status" value="1"/>
</dbReference>
<evidence type="ECO:0000313" key="3">
    <source>
        <dbReference type="Proteomes" id="UP000188184"/>
    </source>
</evidence>
<protein>
    <recommendedName>
        <fullName evidence="1">GP-PDE domain-containing protein</fullName>
    </recommendedName>
</protein>
<dbReference type="GO" id="GO:0008081">
    <property type="term" value="F:phosphoric diester hydrolase activity"/>
    <property type="evidence" value="ECO:0007669"/>
    <property type="project" value="InterPro"/>
</dbReference>
<dbReference type="Pfam" id="PF03009">
    <property type="entry name" value="GDPD"/>
    <property type="match status" value="1"/>
</dbReference>
<dbReference type="InterPro" id="IPR030395">
    <property type="entry name" value="GP_PDE_dom"/>
</dbReference>
<accession>A0A1Q2L402</accession>
<dbReference type="PANTHER" id="PTHR46211">
    <property type="entry name" value="GLYCEROPHOSPHORYL DIESTER PHOSPHODIESTERASE"/>
    <property type="match status" value="1"/>
</dbReference>
<organism evidence="2 3">
    <name type="scientific">Planococcus lenghuensis</name>
    <dbReference type="NCBI Taxonomy" id="2213202"/>
    <lineage>
        <taxon>Bacteria</taxon>
        <taxon>Bacillati</taxon>
        <taxon>Bacillota</taxon>
        <taxon>Bacilli</taxon>
        <taxon>Bacillales</taxon>
        <taxon>Caryophanaceae</taxon>
        <taxon>Planococcus</taxon>
    </lineage>
</organism>
<dbReference type="PROSITE" id="PS51704">
    <property type="entry name" value="GP_PDE"/>
    <property type="match status" value="1"/>
</dbReference>
<evidence type="ECO:0000259" key="1">
    <source>
        <dbReference type="PROSITE" id="PS51704"/>
    </source>
</evidence>
<proteinExistence type="predicted"/>
<name>A0A1Q2L402_9BACL</name>
<dbReference type="GO" id="GO:0006629">
    <property type="term" value="P:lipid metabolic process"/>
    <property type="evidence" value="ECO:0007669"/>
    <property type="project" value="InterPro"/>
</dbReference>
<sequence>MAHRGWSGIAPENTLSSIKLALEEPKIHAIEIDIQLTKDGVPIVFHDKILDRTTNGTGALKNKTLAELKALDAGSWFDEQFAGEEIPTLEEVLQLVNGQKPLYIELKQVGDLYLGLELKTIELIRRYGLEDQCSLISFDHKSLQTCMKIAPEISRTLVMMGSPLLLAEQVNEIQATSVSMYAEYIDQLMIDSLVRNGTEIVIWTVDDPAEADRIASYGADVLFTSNRPDQLWTREAAMVQV</sequence>
<dbReference type="AlphaFoldDB" id="A0A1Q2L402"/>
<dbReference type="InterPro" id="IPR017946">
    <property type="entry name" value="PLC-like_Pdiesterase_TIM-brl"/>
</dbReference>
<dbReference type="SUPFAM" id="SSF51695">
    <property type="entry name" value="PLC-like phosphodiesterases"/>
    <property type="match status" value="1"/>
</dbReference>
<keyword evidence="3" id="KW-1185">Reference proteome</keyword>
<dbReference type="EMBL" id="CP019640">
    <property type="protein sequence ID" value="AQQ55180.1"/>
    <property type="molecule type" value="Genomic_DNA"/>
</dbReference>
<dbReference type="PANTHER" id="PTHR46211:SF1">
    <property type="entry name" value="GLYCEROPHOSPHODIESTER PHOSPHODIESTERASE, CYTOPLASMIC"/>
    <property type="match status" value="1"/>
</dbReference>
<dbReference type="Proteomes" id="UP000188184">
    <property type="component" value="Chromosome"/>
</dbReference>
<gene>
    <name evidence="2" type="ORF">B0X71_16645</name>
</gene>
<reference evidence="2 3" key="1">
    <citation type="submission" date="2017-02" db="EMBL/GenBank/DDBJ databases">
        <title>The complete genomic sequence of a novel cold adapted crude oil-degrading bacterium Planococcus qaidamina Y42.</title>
        <authorList>
            <person name="Yang R."/>
        </authorList>
    </citation>
    <scope>NUCLEOTIDE SEQUENCE [LARGE SCALE GENOMIC DNA]</scope>
    <source>
        <strain evidence="2 3">Y42</strain>
    </source>
</reference>
<feature type="domain" description="GP-PDE" evidence="1">
    <location>
        <begin position="1"/>
        <end position="235"/>
    </location>
</feature>
<dbReference type="KEGG" id="pmar:B0X71_16645"/>
<evidence type="ECO:0000313" key="2">
    <source>
        <dbReference type="EMBL" id="AQQ55180.1"/>
    </source>
</evidence>